<feature type="non-terminal residue" evidence="2">
    <location>
        <position position="112"/>
    </location>
</feature>
<accession>A0A8J2L8E0</accession>
<dbReference type="InterPro" id="IPR001304">
    <property type="entry name" value="C-type_lectin-like"/>
</dbReference>
<protein>
    <recommendedName>
        <fullName evidence="1">C-type lectin domain-containing protein</fullName>
    </recommendedName>
</protein>
<dbReference type="Proteomes" id="UP000708208">
    <property type="component" value="Unassembled WGS sequence"/>
</dbReference>
<evidence type="ECO:0000313" key="3">
    <source>
        <dbReference type="Proteomes" id="UP000708208"/>
    </source>
</evidence>
<evidence type="ECO:0000259" key="1">
    <source>
        <dbReference type="PROSITE" id="PS50041"/>
    </source>
</evidence>
<dbReference type="CDD" id="cd00037">
    <property type="entry name" value="CLECT"/>
    <property type="match status" value="1"/>
</dbReference>
<dbReference type="EMBL" id="CAJVCH010542437">
    <property type="protein sequence ID" value="CAG7827148.1"/>
    <property type="molecule type" value="Genomic_DNA"/>
</dbReference>
<dbReference type="AlphaFoldDB" id="A0A8J2L8E0"/>
<dbReference type="OrthoDB" id="538816at2759"/>
<proteinExistence type="predicted"/>
<gene>
    <name evidence="2" type="ORF">AFUS01_LOCUS37151</name>
</gene>
<sequence>KVGRKTFFLLEGSENVDWNTSESMCKAKGLQLAALENSRENDLVSNFLVSRAPITTLSFVHACLGGSDKKSEGRWYWSGSNKPLTYTNWAESEPDKSSNYDCMMMVPVGNNK</sequence>
<dbReference type="Pfam" id="PF00059">
    <property type="entry name" value="Lectin_C"/>
    <property type="match status" value="1"/>
</dbReference>
<keyword evidence="3" id="KW-1185">Reference proteome</keyword>
<organism evidence="2 3">
    <name type="scientific">Allacma fusca</name>
    <dbReference type="NCBI Taxonomy" id="39272"/>
    <lineage>
        <taxon>Eukaryota</taxon>
        <taxon>Metazoa</taxon>
        <taxon>Ecdysozoa</taxon>
        <taxon>Arthropoda</taxon>
        <taxon>Hexapoda</taxon>
        <taxon>Collembola</taxon>
        <taxon>Symphypleona</taxon>
        <taxon>Sminthuridae</taxon>
        <taxon>Allacma</taxon>
    </lineage>
</organism>
<comment type="caution">
    <text evidence="2">The sequence shown here is derived from an EMBL/GenBank/DDBJ whole genome shotgun (WGS) entry which is preliminary data.</text>
</comment>
<feature type="domain" description="C-type lectin" evidence="1">
    <location>
        <begin position="2"/>
        <end position="109"/>
    </location>
</feature>
<evidence type="ECO:0000313" key="2">
    <source>
        <dbReference type="EMBL" id="CAG7827148.1"/>
    </source>
</evidence>
<reference evidence="2" key="1">
    <citation type="submission" date="2021-06" db="EMBL/GenBank/DDBJ databases">
        <authorList>
            <person name="Hodson N. C."/>
            <person name="Mongue J. A."/>
            <person name="Jaron S. K."/>
        </authorList>
    </citation>
    <scope>NUCLEOTIDE SEQUENCE</scope>
</reference>
<feature type="non-terminal residue" evidence="2">
    <location>
        <position position="1"/>
    </location>
</feature>
<name>A0A8J2L8E0_9HEXA</name>
<dbReference type="PROSITE" id="PS50041">
    <property type="entry name" value="C_TYPE_LECTIN_2"/>
    <property type="match status" value="1"/>
</dbReference>